<name>A0ABQ9GZZ7_9NEOP</name>
<organism evidence="2 3">
    <name type="scientific">Dryococelus australis</name>
    <dbReference type="NCBI Taxonomy" id="614101"/>
    <lineage>
        <taxon>Eukaryota</taxon>
        <taxon>Metazoa</taxon>
        <taxon>Ecdysozoa</taxon>
        <taxon>Arthropoda</taxon>
        <taxon>Hexapoda</taxon>
        <taxon>Insecta</taxon>
        <taxon>Pterygota</taxon>
        <taxon>Neoptera</taxon>
        <taxon>Polyneoptera</taxon>
        <taxon>Phasmatodea</taxon>
        <taxon>Verophasmatodea</taxon>
        <taxon>Anareolatae</taxon>
        <taxon>Phasmatidae</taxon>
        <taxon>Eurycanthinae</taxon>
        <taxon>Dryococelus</taxon>
    </lineage>
</organism>
<comment type="caution">
    <text evidence="2">The sequence shown here is derived from an EMBL/GenBank/DDBJ whole genome shotgun (WGS) entry which is preliminary data.</text>
</comment>
<dbReference type="Proteomes" id="UP001159363">
    <property type="component" value="Chromosome 7"/>
</dbReference>
<feature type="compositionally biased region" description="Basic and acidic residues" evidence="1">
    <location>
        <begin position="11"/>
        <end position="29"/>
    </location>
</feature>
<feature type="region of interest" description="Disordered" evidence="1">
    <location>
        <begin position="1"/>
        <end position="29"/>
    </location>
</feature>
<evidence type="ECO:0000313" key="3">
    <source>
        <dbReference type="Proteomes" id="UP001159363"/>
    </source>
</evidence>
<sequence length="474" mass="53005">MRVFEMSMEQCRNERAEETGDPRENQRTNGIVRHDSHTRKSESPLELPAIIPITVILGNGGKPRQKQRRACSYFAADADRHALQLVLTPTYAGRGHWFKSRRLAYSPPTKAIRVQSPAGSVRILECGSRAGRCRWSVGFRGELLYPPPFHFSAAPYSPQSPSSALKTSLIFPSEITPGEYATMPNQDSRGPISSPLNIVRATCLSTILPPQFSPGRTNPQCSRDLRATSCTVAFTRRVSPRPLVHSHHKHIIRRRLAISRHRPSLCTSLDYRTHLKGVYQDCWPLERCNIYRVNILVHPVHLSASPTGGVGAAVTPARSRHWQSFPVFPPGRPGEGGSDEAVSASAWGRGGSSASQFSPVGQFEMPPSRSCQLDGQTIPVQNQVMATSRLATSLWGNAAWPFYFLVPAFSERSNRWRPAKFATVNFIVQPENNANQWVQPRVFREFTRRRGRLQTLVLFSYCSDWTTVLTARPV</sequence>
<proteinExistence type="predicted"/>
<protein>
    <submittedName>
        <fullName evidence="2">Uncharacterized protein</fullName>
    </submittedName>
</protein>
<evidence type="ECO:0000313" key="2">
    <source>
        <dbReference type="EMBL" id="KAJ8877608.1"/>
    </source>
</evidence>
<keyword evidence="3" id="KW-1185">Reference proteome</keyword>
<gene>
    <name evidence="2" type="ORF">PR048_022063</name>
</gene>
<dbReference type="EMBL" id="JARBHB010000008">
    <property type="protein sequence ID" value="KAJ8877608.1"/>
    <property type="molecule type" value="Genomic_DNA"/>
</dbReference>
<reference evidence="2 3" key="1">
    <citation type="submission" date="2023-02" db="EMBL/GenBank/DDBJ databases">
        <title>LHISI_Scaffold_Assembly.</title>
        <authorList>
            <person name="Stuart O.P."/>
            <person name="Cleave R."/>
            <person name="Magrath M.J.L."/>
            <person name="Mikheyev A.S."/>
        </authorList>
    </citation>
    <scope>NUCLEOTIDE SEQUENCE [LARGE SCALE GENOMIC DNA]</scope>
    <source>
        <strain evidence="2">Daus_M_001</strain>
        <tissue evidence="2">Leg muscle</tissue>
    </source>
</reference>
<accession>A0ABQ9GZZ7</accession>
<evidence type="ECO:0000256" key="1">
    <source>
        <dbReference type="SAM" id="MobiDB-lite"/>
    </source>
</evidence>